<proteinExistence type="predicted"/>
<keyword evidence="2" id="KW-0677">Repeat</keyword>
<protein>
    <submittedName>
        <fullName evidence="4">Carboxypeptidase-like regulatory domain-containing protein</fullName>
    </submittedName>
</protein>
<dbReference type="Gene3D" id="2.120.10.80">
    <property type="entry name" value="Kelch-type beta propeller"/>
    <property type="match status" value="1"/>
</dbReference>
<comment type="caution">
    <text evidence="4">The sequence shown here is derived from an EMBL/GenBank/DDBJ whole genome shotgun (WGS) entry which is preliminary data.</text>
</comment>
<dbReference type="Proteomes" id="UP001327027">
    <property type="component" value="Unassembled WGS sequence"/>
</dbReference>
<reference evidence="4 5" key="1">
    <citation type="journal article" date="2013" name="Int. J. Syst. Evol. Microbiol.">
        <title>Aquimarina gracilis sp. nov., isolated from the gut microflora of a mussel, Mytilus coruscus, and emended description of Aquimarina spongiae.</title>
        <authorList>
            <person name="Park S.C."/>
            <person name="Choe H.N."/>
            <person name="Baik K.S."/>
            <person name="Seong C.N."/>
        </authorList>
    </citation>
    <scope>NUCLEOTIDE SEQUENCE [LARGE SCALE GENOMIC DNA]</scope>
    <source>
        <strain evidence="4 5">PSC32</strain>
    </source>
</reference>
<gene>
    <name evidence="4" type="ORF">U6A24_18485</name>
</gene>
<sequence>MRLFFLIIFSSFFSFGQVVVKGVVFDKITNTSLSEVNVYLKNDTTGTITNKEGEFTVEVTNKTPKNDTIVFSHLGHQTKYLPLISIKDGELKIYLERDIQALNQVSITGNRKLQRRIKYRELSPLKRAIHSFGSVLVDNKIYVTGGDLSIQEEAHLKILRDDPSLTGPGATFREFLNELRSRRNLHNENYSEYMYVYDIDTDTWKKSEHIFRKRAYHNVNYYNNKIYISGGKRLSSNRKFQYLDDKIEILDLERDTILIENVNPHQAANSLSFIYKERMLVLGGSTKLKNNKTKIYSDKMRFLNLKTGLWYELGNIPKAKEIRGVLVNDKIYLFEVGSNRRTATTIETYDLQSGKWEKEGDLFNTIELPAITHHQNTIYFLDEGKIYSYNTKTKVLKEYLIDLYLKASNLHCSNDTLYVIGGFVDDQTIKLPSSRMVSIDLKDFERTKVNRLKQL</sequence>
<dbReference type="PANTHER" id="PTHR45632:SF3">
    <property type="entry name" value="KELCH-LIKE PROTEIN 32"/>
    <property type="match status" value="1"/>
</dbReference>
<evidence type="ECO:0000256" key="1">
    <source>
        <dbReference type="ARBA" id="ARBA00022441"/>
    </source>
</evidence>
<dbReference type="SUPFAM" id="SSF49464">
    <property type="entry name" value="Carboxypeptidase regulatory domain-like"/>
    <property type="match status" value="1"/>
</dbReference>
<dbReference type="Pfam" id="PF13715">
    <property type="entry name" value="CarbopepD_reg_2"/>
    <property type="match status" value="1"/>
</dbReference>
<dbReference type="RefSeq" id="WP_324181494.1">
    <property type="nucleotide sequence ID" value="NZ_BAABAW010000014.1"/>
</dbReference>
<evidence type="ECO:0000256" key="3">
    <source>
        <dbReference type="SAM" id="SignalP"/>
    </source>
</evidence>
<organism evidence="4 5">
    <name type="scientific">Aquimarina gracilis</name>
    <dbReference type="NCBI Taxonomy" id="874422"/>
    <lineage>
        <taxon>Bacteria</taxon>
        <taxon>Pseudomonadati</taxon>
        <taxon>Bacteroidota</taxon>
        <taxon>Flavobacteriia</taxon>
        <taxon>Flavobacteriales</taxon>
        <taxon>Flavobacteriaceae</taxon>
        <taxon>Aquimarina</taxon>
    </lineage>
</organism>
<dbReference type="Gene3D" id="2.60.40.1120">
    <property type="entry name" value="Carboxypeptidase-like, regulatory domain"/>
    <property type="match status" value="1"/>
</dbReference>
<keyword evidence="3" id="KW-0732">Signal</keyword>
<evidence type="ECO:0000313" key="4">
    <source>
        <dbReference type="EMBL" id="MEB3347469.1"/>
    </source>
</evidence>
<dbReference type="EMBL" id="JAYKLX010000009">
    <property type="protein sequence ID" value="MEB3347469.1"/>
    <property type="molecule type" value="Genomic_DNA"/>
</dbReference>
<dbReference type="SUPFAM" id="SSF117281">
    <property type="entry name" value="Kelch motif"/>
    <property type="match status" value="1"/>
</dbReference>
<dbReference type="InterPro" id="IPR015915">
    <property type="entry name" value="Kelch-typ_b-propeller"/>
</dbReference>
<evidence type="ECO:0000256" key="2">
    <source>
        <dbReference type="ARBA" id="ARBA00022737"/>
    </source>
</evidence>
<keyword evidence="5" id="KW-1185">Reference proteome</keyword>
<feature type="chain" id="PRO_5045844448" evidence="3">
    <location>
        <begin position="17"/>
        <end position="455"/>
    </location>
</feature>
<evidence type="ECO:0000313" key="5">
    <source>
        <dbReference type="Proteomes" id="UP001327027"/>
    </source>
</evidence>
<feature type="signal peptide" evidence="3">
    <location>
        <begin position="1"/>
        <end position="16"/>
    </location>
</feature>
<dbReference type="InterPro" id="IPR008969">
    <property type="entry name" value="CarboxyPept-like_regulatory"/>
</dbReference>
<accession>A0ABU5ZZY7</accession>
<name>A0ABU5ZZY7_9FLAO</name>
<dbReference type="PANTHER" id="PTHR45632">
    <property type="entry name" value="LD33804P"/>
    <property type="match status" value="1"/>
</dbReference>
<keyword evidence="1" id="KW-0880">Kelch repeat</keyword>